<reference evidence="3" key="1">
    <citation type="journal article" date="2018" name="Gigascience">
        <title>Genome assembly of the Pink Ipe (Handroanthus impetiginosus, Bignoniaceae), a highly valued, ecologically keystone Neotropical timber forest tree.</title>
        <authorList>
            <person name="Silva-Junior O.B."/>
            <person name="Grattapaglia D."/>
            <person name="Novaes E."/>
            <person name="Collevatti R.G."/>
        </authorList>
    </citation>
    <scope>NUCLEOTIDE SEQUENCE [LARGE SCALE GENOMIC DNA]</scope>
    <source>
        <strain evidence="3">cv. UFG-1</strain>
    </source>
</reference>
<dbReference type="Proteomes" id="UP000231279">
    <property type="component" value="Unassembled WGS sequence"/>
</dbReference>
<feature type="transmembrane region" description="Helical" evidence="1">
    <location>
        <begin position="69"/>
        <end position="85"/>
    </location>
</feature>
<proteinExistence type="predicted"/>
<keyword evidence="3" id="KW-1185">Reference proteome</keyword>
<evidence type="ECO:0000256" key="1">
    <source>
        <dbReference type="SAM" id="Phobius"/>
    </source>
</evidence>
<evidence type="ECO:0000313" key="2">
    <source>
        <dbReference type="EMBL" id="PIN01608.1"/>
    </source>
</evidence>
<accession>A0A2G9G8I3</accession>
<organism evidence="2 3">
    <name type="scientific">Handroanthus impetiginosus</name>
    <dbReference type="NCBI Taxonomy" id="429701"/>
    <lineage>
        <taxon>Eukaryota</taxon>
        <taxon>Viridiplantae</taxon>
        <taxon>Streptophyta</taxon>
        <taxon>Embryophyta</taxon>
        <taxon>Tracheophyta</taxon>
        <taxon>Spermatophyta</taxon>
        <taxon>Magnoliopsida</taxon>
        <taxon>eudicotyledons</taxon>
        <taxon>Gunneridae</taxon>
        <taxon>Pentapetalae</taxon>
        <taxon>asterids</taxon>
        <taxon>lamiids</taxon>
        <taxon>Lamiales</taxon>
        <taxon>Bignoniaceae</taxon>
        <taxon>Crescentiina</taxon>
        <taxon>Tabebuia alliance</taxon>
        <taxon>Handroanthus</taxon>
    </lineage>
</organism>
<gene>
    <name evidence="2" type="ORF">CDL12_25884</name>
</gene>
<keyword evidence="1" id="KW-0812">Transmembrane</keyword>
<protein>
    <submittedName>
        <fullName evidence="2">Uncharacterized protein</fullName>
    </submittedName>
</protein>
<sequence length="86" mass="10089">MNLDKHPLNAFLHMLLFLSSNKHEQVTLNQAVGMLELALTLANGLQPPVRLDSQKERKRKSRFSQGKKGKLFFLVYLFFFLFYFLN</sequence>
<dbReference type="AlphaFoldDB" id="A0A2G9G8I3"/>
<name>A0A2G9G8I3_9LAMI</name>
<dbReference type="EMBL" id="NKXS01006337">
    <property type="protein sequence ID" value="PIN01608.1"/>
    <property type="molecule type" value="Genomic_DNA"/>
</dbReference>
<evidence type="ECO:0000313" key="3">
    <source>
        <dbReference type="Proteomes" id="UP000231279"/>
    </source>
</evidence>
<keyword evidence="1" id="KW-1133">Transmembrane helix</keyword>
<comment type="caution">
    <text evidence="2">The sequence shown here is derived from an EMBL/GenBank/DDBJ whole genome shotgun (WGS) entry which is preliminary data.</text>
</comment>
<keyword evidence="1" id="KW-0472">Membrane</keyword>